<proteinExistence type="predicted"/>
<accession>A0A448KDW8</accession>
<keyword evidence="2 4" id="KW-0238">DNA-binding</keyword>
<gene>
    <name evidence="6" type="ORF">NCTC11923_01751</name>
</gene>
<dbReference type="SUPFAM" id="SSF46689">
    <property type="entry name" value="Homeodomain-like"/>
    <property type="match status" value="1"/>
</dbReference>
<dbReference type="Proteomes" id="UP000276899">
    <property type="component" value="Chromosome"/>
</dbReference>
<evidence type="ECO:0000256" key="2">
    <source>
        <dbReference type="ARBA" id="ARBA00023125"/>
    </source>
</evidence>
<keyword evidence="7" id="KW-1185">Reference proteome</keyword>
<dbReference type="InterPro" id="IPR050109">
    <property type="entry name" value="HTH-type_TetR-like_transc_reg"/>
</dbReference>
<dbReference type="GO" id="GO:0000976">
    <property type="term" value="F:transcription cis-regulatory region binding"/>
    <property type="evidence" value="ECO:0007669"/>
    <property type="project" value="TreeGrafter"/>
</dbReference>
<sequence>MRASNRDRIVEGALELALSSGFEALTFEALAEHVGLTRGGLVYHFATKQALLEGIAATLLSRWRAQAQAELGKPVEDSNRSERIRALAASTVGSQVLPGELSFLLSGGPEAAALAEAWSQLCRDWIGDPGELDPIQRVAILAIDGWWANQALQTGYHDPDDEETRRLIIALAAGDRAL</sequence>
<reference evidence="6 7" key="1">
    <citation type="submission" date="2018-12" db="EMBL/GenBank/DDBJ databases">
        <authorList>
            <consortium name="Pathogen Informatics"/>
        </authorList>
    </citation>
    <scope>NUCLEOTIDE SEQUENCE [LARGE SCALE GENOMIC DNA]</scope>
    <source>
        <strain evidence="6 7">NCTC11923</strain>
    </source>
</reference>
<protein>
    <submittedName>
        <fullName evidence="6">Tetracycline repressor protein TetR</fullName>
    </submittedName>
</protein>
<feature type="domain" description="HTH tetR-type" evidence="5">
    <location>
        <begin position="3"/>
        <end position="63"/>
    </location>
</feature>
<dbReference type="STRING" id="1278298.GCA_000428685_00760"/>
<name>A0A448KDW8_9ACTO</name>
<dbReference type="Pfam" id="PF00440">
    <property type="entry name" value="TetR_N"/>
    <property type="match status" value="1"/>
</dbReference>
<organism evidence="6 7">
    <name type="scientific">Actinomyces slackii</name>
    <dbReference type="NCBI Taxonomy" id="52774"/>
    <lineage>
        <taxon>Bacteria</taxon>
        <taxon>Bacillati</taxon>
        <taxon>Actinomycetota</taxon>
        <taxon>Actinomycetes</taxon>
        <taxon>Actinomycetales</taxon>
        <taxon>Actinomycetaceae</taxon>
        <taxon>Actinomyces</taxon>
    </lineage>
</organism>
<evidence type="ECO:0000256" key="3">
    <source>
        <dbReference type="ARBA" id="ARBA00023163"/>
    </source>
</evidence>
<evidence type="ECO:0000256" key="4">
    <source>
        <dbReference type="PROSITE-ProRule" id="PRU00335"/>
    </source>
</evidence>
<dbReference type="RefSeq" id="WP_026427752.1">
    <property type="nucleotide sequence ID" value="NZ_CBCRWE010000006.1"/>
</dbReference>
<dbReference type="GO" id="GO:0003700">
    <property type="term" value="F:DNA-binding transcription factor activity"/>
    <property type="evidence" value="ECO:0007669"/>
    <property type="project" value="TreeGrafter"/>
</dbReference>
<dbReference type="InterPro" id="IPR009057">
    <property type="entry name" value="Homeodomain-like_sf"/>
</dbReference>
<dbReference type="Gene3D" id="1.10.357.10">
    <property type="entry name" value="Tetracycline Repressor, domain 2"/>
    <property type="match status" value="1"/>
</dbReference>
<keyword evidence="3" id="KW-0804">Transcription</keyword>
<evidence type="ECO:0000259" key="5">
    <source>
        <dbReference type="PROSITE" id="PS50977"/>
    </source>
</evidence>
<dbReference type="EMBL" id="LR134363">
    <property type="protein sequence ID" value="VEG75098.1"/>
    <property type="molecule type" value="Genomic_DNA"/>
</dbReference>
<dbReference type="PANTHER" id="PTHR30055">
    <property type="entry name" value="HTH-TYPE TRANSCRIPTIONAL REGULATOR RUTR"/>
    <property type="match status" value="1"/>
</dbReference>
<evidence type="ECO:0000313" key="6">
    <source>
        <dbReference type="EMBL" id="VEG75098.1"/>
    </source>
</evidence>
<evidence type="ECO:0000313" key="7">
    <source>
        <dbReference type="Proteomes" id="UP000276899"/>
    </source>
</evidence>
<dbReference type="InterPro" id="IPR001647">
    <property type="entry name" value="HTH_TetR"/>
</dbReference>
<keyword evidence="1" id="KW-0805">Transcription regulation</keyword>
<dbReference type="PANTHER" id="PTHR30055:SF234">
    <property type="entry name" value="HTH-TYPE TRANSCRIPTIONAL REGULATOR BETI"/>
    <property type="match status" value="1"/>
</dbReference>
<feature type="DNA-binding region" description="H-T-H motif" evidence="4">
    <location>
        <begin position="26"/>
        <end position="45"/>
    </location>
</feature>
<dbReference type="KEGG" id="asla:NCTC11923_01751"/>
<dbReference type="PRINTS" id="PR00455">
    <property type="entry name" value="HTHTETR"/>
</dbReference>
<dbReference type="PROSITE" id="PS50977">
    <property type="entry name" value="HTH_TETR_2"/>
    <property type="match status" value="1"/>
</dbReference>
<dbReference type="AlphaFoldDB" id="A0A448KDW8"/>
<evidence type="ECO:0000256" key="1">
    <source>
        <dbReference type="ARBA" id="ARBA00023015"/>
    </source>
</evidence>